<dbReference type="EMBL" id="GBRH01251399">
    <property type="protein sequence ID" value="JAD46496.1"/>
    <property type="molecule type" value="Transcribed_RNA"/>
</dbReference>
<protein>
    <submittedName>
        <fullName evidence="2">Uncharacterized protein</fullName>
    </submittedName>
</protein>
<organism evidence="2">
    <name type="scientific">Arundo donax</name>
    <name type="common">Giant reed</name>
    <name type="synonym">Donax arundinaceus</name>
    <dbReference type="NCBI Taxonomy" id="35708"/>
    <lineage>
        <taxon>Eukaryota</taxon>
        <taxon>Viridiplantae</taxon>
        <taxon>Streptophyta</taxon>
        <taxon>Embryophyta</taxon>
        <taxon>Tracheophyta</taxon>
        <taxon>Spermatophyta</taxon>
        <taxon>Magnoliopsida</taxon>
        <taxon>Liliopsida</taxon>
        <taxon>Poales</taxon>
        <taxon>Poaceae</taxon>
        <taxon>PACMAD clade</taxon>
        <taxon>Arundinoideae</taxon>
        <taxon>Arundineae</taxon>
        <taxon>Arundo</taxon>
    </lineage>
</organism>
<sequence>MELYSCDSQVFKSLMILHLFNTFFASNVLQQFIFLVTFLLHSSLSSIVLVTFLLHSSLSSIVCLFIFIVIGCTPFECVVQYCNGTNILSLLW</sequence>
<feature type="transmembrane region" description="Helical" evidence="1">
    <location>
        <begin position="47"/>
        <end position="70"/>
    </location>
</feature>
<keyword evidence="1" id="KW-0472">Membrane</keyword>
<dbReference type="AlphaFoldDB" id="A0A0A9A5X8"/>
<feature type="transmembrane region" description="Helical" evidence="1">
    <location>
        <begin position="20"/>
        <end position="40"/>
    </location>
</feature>
<accession>A0A0A9A5X8</accession>
<evidence type="ECO:0000313" key="2">
    <source>
        <dbReference type="EMBL" id="JAD46496.1"/>
    </source>
</evidence>
<keyword evidence="1" id="KW-1133">Transmembrane helix</keyword>
<name>A0A0A9A5X8_ARUDO</name>
<reference evidence="2" key="2">
    <citation type="journal article" date="2015" name="Data Brief">
        <title>Shoot transcriptome of the giant reed, Arundo donax.</title>
        <authorList>
            <person name="Barrero R.A."/>
            <person name="Guerrero F.D."/>
            <person name="Moolhuijzen P."/>
            <person name="Goolsby J.A."/>
            <person name="Tidwell J."/>
            <person name="Bellgard S.E."/>
            <person name="Bellgard M.I."/>
        </authorList>
    </citation>
    <scope>NUCLEOTIDE SEQUENCE</scope>
    <source>
        <tissue evidence="2">Shoot tissue taken approximately 20 cm above the soil surface</tissue>
    </source>
</reference>
<proteinExistence type="predicted"/>
<evidence type="ECO:0000256" key="1">
    <source>
        <dbReference type="SAM" id="Phobius"/>
    </source>
</evidence>
<reference evidence="2" key="1">
    <citation type="submission" date="2014-09" db="EMBL/GenBank/DDBJ databases">
        <authorList>
            <person name="Magalhaes I.L.F."/>
            <person name="Oliveira U."/>
            <person name="Santos F.R."/>
            <person name="Vidigal T.H.D.A."/>
            <person name="Brescovit A.D."/>
            <person name="Santos A.J."/>
        </authorList>
    </citation>
    <scope>NUCLEOTIDE SEQUENCE</scope>
    <source>
        <tissue evidence="2">Shoot tissue taken approximately 20 cm above the soil surface</tissue>
    </source>
</reference>
<keyword evidence="1" id="KW-0812">Transmembrane</keyword>